<dbReference type="Proteomes" id="UP000031668">
    <property type="component" value="Unassembled WGS sequence"/>
</dbReference>
<name>A0A0C2IM27_THEKT</name>
<protein>
    <submittedName>
        <fullName evidence="3">Uncharacterized protein</fullName>
    </submittedName>
</protein>
<evidence type="ECO:0000313" key="4">
    <source>
        <dbReference type="Proteomes" id="UP000031668"/>
    </source>
</evidence>
<feature type="compositionally biased region" description="Low complexity" evidence="1">
    <location>
        <begin position="44"/>
        <end position="57"/>
    </location>
</feature>
<comment type="caution">
    <text evidence="3">The sequence shown here is derived from an EMBL/GenBank/DDBJ whole genome shotgun (WGS) entry which is preliminary data.</text>
</comment>
<evidence type="ECO:0000256" key="2">
    <source>
        <dbReference type="SAM" id="SignalP"/>
    </source>
</evidence>
<keyword evidence="4" id="KW-1185">Reference proteome</keyword>
<dbReference type="EMBL" id="JWZT01003512">
    <property type="protein sequence ID" value="KII66479.1"/>
    <property type="molecule type" value="Genomic_DNA"/>
</dbReference>
<organism evidence="3 4">
    <name type="scientific">Thelohanellus kitauei</name>
    <name type="common">Myxosporean</name>
    <dbReference type="NCBI Taxonomy" id="669202"/>
    <lineage>
        <taxon>Eukaryota</taxon>
        <taxon>Metazoa</taxon>
        <taxon>Cnidaria</taxon>
        <taxon>Myxozoa</taxon>
        <taxon>Myxosporea</taxon>
        <taxon>Bivalvulida</taxon>
        <taxon>Platysporina</taxon>
        <taxon>Myxobolidae</taxon>
        <taxon>Thelohanellus</taxon>
    </lineage>
</organism>
<evidence type="ECO:0000256" key="1">
    <source>
        <dbReference type="SAM" id="MobiDB-lite"/>
    </source>
</evidence>
<proteinExistence type="predicted"/>
<feature type="region of interest" description="Disordered" evidence="1">
    <location>
        <begin position="35"/>
        <end position="136"/>
    </location>
</feature>
<gene>
    <name evidence="3" type="ORF">RF11_15938</name>
</gene>
<feature type="chain" id="PRO_5002167078" evidence="2">
    <location>
        <begin position="19"/>
        <end position="136"/>
    </location>
</feature>
<dbReference type="AlphaFoldDB" id="A0A0C2IM27"/>
<reference evidence="3 4" key="1">
    <citation type="journal article" date="2014" name="Genome Biol. Evol.">
        <title>The genome of the myxosporean Thelohanellus kitauei shows adaptations to nutrient acquisition within its fish host.</title>
        <authorList>
            <person name="Yang Y."/>
            <person name="Xiong J."/>
            <person name="Zhou Z."/>
            <person name="Huo F."/>
            <person name="Miao W."/>
            <person name="Ran C."/>
            <person name="Liu Y."/>
            <person name="Zhang J."/>
            <person name="Feng J."/>
            <person name="Wang M."/>
            <person name="Wang M."/>
            <person name="Wang L."/>
            <person name="Yao B."/>
        </authorList>
    </citation>
    <scope>NUCLEOTIDE SEQUENCE [LARGE SCALE GENOMIC DNA]</scope>
    <source>
        <strain evidence="3">Wuqing</strain>
    </source>
</reference>
<feature type="signal peptide" evidence="2">
    <location>
        <begin position="1"/>
        <end position="18"/>
    </location>
</feature>
<feature type="compositionally biased region" description="Low complexity" evidence="1">
    <location>
        <begin position="69"/>
        <end position="82"/>
    </location>
</feature>
<keyword evidence="2" id="KW-0732">Signal</keyword>
<accession>A0A0C2IM27</accession>
<evidence type="ECO:0000313" key="3">
    <source>
        <dbReference type="EMBL" id="KII66479.1"/>
    </source>
</evidence>
<sequence length="136" mass="14687">MWTDLLAIFGLTGPFSLTGLSLHTDKSRQAKLGPIFQSGLQSAPATMTVTPTETPDTLSSSLRAELEYTSSSSQSRTNRLSTWRFSNSRGQSGGSTPRGDGTRPQPEIHRPCPPTRMQEGDQDAPEAIEAHKSLEG</sequence>